<evidence type="ECO:0000256" key="2">
    <source>
        <dbReference type="ARBA" id="ARBA00022603"/>
    </source>
</evidence>
<dbReference type="GO" id="GO:0008757">
    <property type="term" value="F:S-adenosylmethionine-dependent methyltransferase activity"/>
    <property type="evidence" value="ECO:0007669"/>
    <property type="project" value="InterPro"/>
</dbReference>
<sequence length="206" mass="23502">MDFATRNPLDSAFWDERFDKGFTPWNRGAVPQNLQRYAEATSEQTDGNGPVCLIPGCGHAYELDFLMNSGWQVTAIDFSPAAVATAQALFPRHAAAILQADFFEYRPASRLECIYERAFFCALPPERRAAVVQRWAELLKPGGVVFGFFFIDEDAGDRPKGPPFRIRKTQLEALMDVQFERIEDAEVSDSLAVFEGKERWQIWRRR</sequence>
<dbReference type="EMBL" id="JACOFZ010000001">
    <property type="protein sequence ID" value="MBC3880991.1"/>
    <property type="molecule type" value="Genomic_DNA"/>
</dbReference>
<evidence type="ECO:0000256" key="4">
    <source>
        <dbReference type="ARBA" id="ARBA00022691"/>
    </source>
</evidence>
<reference evidence="5" key="1">
    <citation type="submission" date="2020-08" db="EMBL/GenBank/DDBJ databases">
        <title>Novel species isolated from subtropical streams in China.</title>
        <authorList>
            <person name="Lu H."/>
        </authorList>
    </citation>
    <scope>NUCLEOTIDE SEQUENCE</scope>
    <source>
        <strain evidence="5">LX22W</strain>
    </source>
</reference>
<dbReference type="PANTHER" id="PTHR32183:SF11">
    <property type="entry name" value="THIOL METHYLTRANSFERASE 2-RELATED"/>
    <property type="match status" value="1"/>
</dbReference>
<evidence type="ECO:0000313" key="6">
    <source>
        <dbReference type="Proteomes" id="UP000627446"/>
    </source>
</evidence>
<dbReference type="SUPFAM" id="SSF53335">
    <property type="entry name" value="S-adenosyl-L-methionine-dependent methyltransferases"/>
    <property type="match status" value="1"/>
</dbReference>
<keyword evidence="2 5" id="KW-0489">Methyltransferase</keyword>
<dbReference type="Proteomes" id="UP000627446">
    <property type="component" value="Unassembled WGS sequence"/>
</dbReference>
<comment type="caution">
    <text evidence="5">The sequence shown here is derived from an EMBL/GenBank/DDBJ whole genome shotgun (WGS) entry which is preliminary data.</text>
</comment>
<keyword evidence="4" id="KW-0949">S-adenosyl-L-methionine</keyword>
<dbReference type="Pfam" id="PF05724">
    <property type="entry name" value="TPMT"/>
    <property type="match status" value="1"/>
</dbReference>
<dbReference type="InterPro" id="IPR029063">
    <property type="entry name" value="SAM-dependent_MTases_sf"/>
</dbReference>
<organism evidence="5 6">
    <name type="scientific">Undibacterium nitidum</name>
    <dbReference type="NCBI Taxonomy" id="2762298"/>
    <lineage>
        <taxon>Bacteria</taxon>
        <taxon>Pseudomonadati</taxon>
        <taxon>Pseudomonadota</taxon>
        <taxon>Betaproteobacteria</taxon>
        <taxon>Burkholderiales</taxon>
        <taxon>Oxalobacteraceae</taxon>
        <taxon>Undibacterium</taxon>
    </lineage>
</organism>
<dbReference type="Gene3D" id="3.40.50.150">
    <property type="entry name" value="Vaccinia Virus protein VP39"/>
    <property type="match status" value="1"/>
</dbReference>
<keyword evidence="3" id="KW-0808">Transferase</keyword>
<keyword evidence="1" id="KW-0597">Phosphoprotein</keyword>
<dbReference type="CDD" id="cd02440">
    <property type="entry name" value="AdoMet_MTases"/>
    <property type="match status" value="1"/>
</dbReference>
<gene>
    <name evidence="5" type="ORF">H8K36_06370</name>
</gene>
<evidence type="ECO:0000256" key="3">
    <source>
        <dbReference type="ARBA" id="ARBA00022679"/>
    </source>
</evidence>
<dbReference type="AlphaFoldDB" id="A0A923HVQ6"/>
<dbReference type="GO" id="GO:0032259">
    <property type="term" value="P:methylation"/>
    <property type="evidence" value="ECO:0007669"/>
    <property type="project" value="UniProtKB-KW"/>
</dbReference>
<name>A0A923HVQ6_9BURK</name>
<dbReference type="PANTHER" id="PTHR32183">
    <property type="match status" value="1"/>
</dbReference>
<dbReference type="InterPro" id="IPR008854">
    <property type="entry name" value="TPMT"/>
</dbReference>
<dbReference type="RefSeq" id="WP_186914555.1">
    <property type="nucleotide sequence ID" value="NZ_JACOFZ010000001.1"/>
</dbReference>
<keyword evidence="6" id="KW-1185">Reference proteome</keyword>
<dbReference type="PROSITE" id="PS51585">
    <property type="entry name" value="SAM_MT_TPMT"/>
    <property type="match status" value="1"/>
</dbReference>
<protein>
    <submittedName>
        <fullName evidence="5">Methyltransferase domain-containing protein</fullName>
    </submittedName>
</protein>
<proteinExistence type="predicted"/>
<evidence type="ECO:0000256" key="1">
    <source>
        <dbReference type="ARBA" id="ARBA00022553"/>
    </source>
</evidence>
<accession>A0A923HVQ6</accession>
<evidence type="ECO:0000313" key="5">
    <source>
        <dbReference type="EMBL" id="MBC3880991.1"/>
    </source>
</evidence>